<dbReference type="PANTHER" id="PTHR33567">
    <property type="entry name" value="CHROMATE ION TRANSPORTER (EUROFUNG)"/>
    <property type="match status" value="1"/>
</dbReference>
<keyword evidence="4 7" id="KW-0812">Transmembrane</keyword>
<feature type="transmembrane region" description="Helical" evidence="7">
    <location>
        <begin position="85"/>
        <end position="106"/>
    </location>
</feature>
<dbReference type="Pfam" id="PF02417">
    <property type="entry name" value="Chromate_transp"/>
    <property type="match status" value="2"/>
</dbReference>
<keyword evidence="5 7" id="KW-1133">Transmembrane helix</keyword>
<dbReference type="GO" id="GO:0015109">
    <property type="term" value="F:chromate transmembrane transporter activity"/>
    <property type="evidence" value="ECO:0007669"/>
    <property type="project" value="InterPro"/>
</dbReference>
<feature type="transmembrane region" description="Helical" evidence="7">
    <location>
        <begin position="362"/>
        <end position="391"/>
    </location>
</feature>
<protein>
    <submittedName>
        <fullName evidence="8">Probable chromate ion transporter</fullName>
    </submittedName>
</protein>
<feature type="transmembrane region" description="Helical" evidence="7">
    <location>
        <begin position="231"/>
        <end position="250"/>
    </location>
</feature>
<feature type="transmembrane region" description="Helical" evidence="7">
    <location>
        <begin position="296"/>
        <end position="318"/>
    </location>
</feature>
<dbReference type="HOGENOM" id="CLU_018106_0_1_6"/>
<organism evidence="8 9">
    <name type="scientific">Reinekea blandensis MED297</name>
    <dbReference type="NCBI Taxonomy" id="314283"/>
    <lineage>
        <taxon>Bacteria</taxon>
        <taxon>Pseudomonadati</taxon>
        <taxon>Pseudomonadota</taxon>
        <taxon>Gammaproteobacteria</taxon>
        <taxon>Oceanospirillales</taxon>
        <taxon>Saccharospirillaceae</taxon>
        <taxon>Reinekea</taxon>
    </lineage>
</organism>
<dbReference type="EMBL" id="AAOE01000006">
    <property type="protein sequence ID" value="EAR10049.1"/>
    <property type="molecule type" value="Genomic_DNA"/>
</dbReference>
<accession>A4BCW7</accession>
<keyword evidence="3" id="KW-1003">Cell membrane</keyword>
<feature type="transmembrane region" description="Helical" evidence="7">
    <location>
        <begin position="149"/>
        <end position="180"/>
    </location>
</feature>
<dbReference type="GO" id="GO:0005886">
    <property type="term" value="C:plasma membrane"/>
    <property type="evidence" value="ECO:0007669"/>
    <property type="project" value="UniProtKB-SubCell"/>
</dbReference>
<dbReference type="AlphaFoldDB" id="A4BCW7"/>
<keyword evidence="9" id="KW-1185">Reference proteome</keyword>
<evidence type="ECO:0000256" key="5">
    <source>
        <dbReference type="ARBA" id="ARBA00022989"/>
    </source>
</evidence>
<evidence type="ECO:0000256" key="3">
    <source>
        <dbReference type="ARBA" id="ARBA00022475"/>
    </source>
</evidence>
<feature type="transmembrane region" description="Helical" evidence="7">
    <location>
        <begin position="330"/>
        <end position="350"/>
    </location>
</feature>
<feature type="transmembrane region" description="Helical" evidence="7">
    <location>
        <begin position="12"/>
        <end position="36"/>
    </location>
</feature>
<dbReference type="STRING" id="314283.MED297_08171"/>
<dbReference type="PIRSF" id="PIRSF004810">
    <property type="entry name" value="ChrA"/>
    <property type="match status" value="1"/>
</dbReference>
<dbReference type="Proteomes" id="UP000005953">
    <property type="component" value="Unassembled WGS sequence"/>
</dbReference>
<dbReference type="NCBIfam" id="TIGR00937">
    <property type="entry name" value="2A51"/>
    <property type="match status" value="1"/>
</dbReference>
<evidence type="ECO:0000256" key="7">
    <source>
        <dbReference type="SAM" id="Phobius"/>
    </source>
</evidence>
<name>A4BCW7_9GAMM</name>
<evidence type="ECO:0000256" key="4">
    <source>
        <dbReference type="ARBA" id="ARBA00022692"/>
    </source>
</evidence>
<evidence type="ECO:0000256" key="1">
    <source>
        <dbReference type="ARBA" id="ARBA00004651"/>
    </source>
</evidence>
<evidence type="ECO:0000313" key="9">
    <source>
        <dbReference type="Proteomes" id="UP000005953"/>
    </source>
</evidence>
<comment type="similarity">
    <text evidence="2">Belongs to the chromate ion transporter (CHR) (TC 2.A.51) family.</text>
</comment>
<sequence length="392" mass="41279">MPSTTQPQKPRVLEVFLVFLRLGLTAFGGPIAHLGYFRRELVDKRQWLSEAQYSQLVALCQFLPGPASSQVGFGLGWLRAGWAGALAAFVAFTLPSVLLLIAFYYALPGLPAELADTVIHGLKLVACVVVTDAVLSMHRNLCPDRERQLLAIAVAALLLLTHSPWWQLIAIVGGAVFGRFLLNIPIETATPNFLIKPKPILSGIFTALFALMLLLLPLISDLNPLIAATQSFYQAGALVFGGGHVVLPLLESSVVATGHVSADTFLAGYGAAQAVPGPLFTFAAFLGADMGGGATITVAVLAIFLPGFLLLAAVLPYWQRVSAMSGARDALAGIGAAVVGILGAALYDPIFTSAAAEPEDLAVVLIGLSILRVARWSPLWVVVFCVGAGFVV</sequence>
<feature type="transmembrane region" description="Helical" evidence="7">
    <location>
        <begin position="200"/>
        <end position="219"/>
    </location>
</feature>
<dbReference type="RefSeq" id="WP_008045704.1">
    <property type="nucleotide sequence ID" value="NZ_CH724152.1"/>
</dbReference>
<keyword evidence="6 7" id="KW-0472">Membrane</keyword>
<dbReference type="InterPro" id="IPR003370">
    <property type="entry name" value="Chromate_transpt"/>
</dbReference>
<proteinExistence type="inferred from homology"/>
<gene>
    <name evidence="8" type="ORF">MED297_08171</name>
</gene>
<dbReference type="InterPro" id="IPR014047">
    <property type="entry name" value="Chr_Tranpt_l_chain"/>
</dbReference>
<dbReference type="PANTHER" id="PTHR33567:SF3">
    <property type="entry name" value="CHROMATE ION TRANSPORTER (EUROFUNG)"/>
    <property type="match status" value="1"/>
</dbReference>
<comment type="caution">
    <text evidence="8">The sequence shown here is derived from an EMBL/GenBank/DDBJ whole genome shotgun (WGS) entry which is preliminary data.</text>
</comment>
<dbReference type="OrthoDB" id="8969999at2"/>
<evidence type="ECO:0000256" key="6">
    <source>
        <dbReference type="ARBA" id="ARBA00023136"/>
    </source>
</evidence>
<evidence type="ECO:0000313" key="8">
    <source>
        <dbReference type="EMBL" id="EAR10049.1"/>
    </source>
</evidence>
<reference evidence="8 9" key="1">
    <citation type="submission" date="2006-02" db="EMBL/GenBank/DDBJ databases">
        <authorList>
            <person name="Pinhassi J."/>
            <person name="Pedros-Alio C."/>
            <person name="Ferriera S."/>
            <person name="Johnson J."/>
            <person name="Kravitz S."/>
            <person name="Halpern A."/>
            <person name="Remington K."/>
            <person name="Beeson K."/>
            <person name="Tran B."/>
            <person name="Rogers Y.-H."/>
            <person name="Friedman R."/>
            <person name="Venter J.C."/>
        </authorList>
    </citation>
    <scope>NUCLEOTIDE SEQUENCE [LARGE SCALE GENOMIC DNA]</scope>
    <source>
        <strain evidence="8 9">MED297</strain>
    </source>
</reference>
<comment type="subcellular location">
    <subcellularLocation>
        <location evidence="1">Cell membrane</location>
        <topology evidence="1">Multi-pass membrane protein</topology>
    </subcellularLocation>
</comment>
<evidence type="ECO:0000256" key="2">
    <source>
        <dbReference type="ARBA" id="ARBA00005262"/>
    </source>
</evidence>